<dbReference type="PANTHER" id="PTHR48475">
    <property type="entry name" value="RIBONUCLEASE H"/>
    <property type="match status" value="1"/>
</dbReference>
<dbReference type="InterPro" id="IPR001584">
    <property type="entry name" value="Integrase_cat-core"/>
</dbReference>
<gene>
    <name evidence="2" type="ORF">KK1_016636</name>
</gene>
<name>A0A151T4Y1_CAJCA</name>
<evidence type="ECO:0000259" key="1">
    <source>
        <dbReference type="PROSITE" id="PS50994"/>
    </source>
</evidence>
<evidence type="ECO:0000313" key="3">
    <source>
        <dbReference type="Proteomes" id="UP000075243"/>
    </source>
</evidence>
<dbReference type="OMA" id="PRIWHET"/>
<proteinExistence type="predicted"/>
<dbReference type="InterPro" id="IPR012337">
    <property type="entry name" value="RNaseH-like_sf"/>
</dbReference>
<evidence type="ECO:0000313" key="2">
    <source>
        <dbReference type="EMBL" id="KYP62112.1"/>
    </source>
</evidence>
<dbReference type="PROSITE" id="PS50994">
    <property type="entry name" value="INTEGRASE"/>
    <property type="match status" value="1"/>
</dbReference>
<dbReference type="Gene3D" id="3.30.420.10">
    <property type="entry name" value="Ribonuclease H-like superfamily/Ribonuclease H"/>
    <property type="match status" value="1"/>
</dbReference>
<feature type="domain" description="Integrase catalytic" evidence="1">
    <location>
        <begin position="1"/>
        <end position="79"/>
    </location>
</feature>
<sequence length="95" mass="10680">MTQYAQSRGIKLVASTPCYAQANGQVEAANKLIISLIKKCISSKPRIWHETLVQVLWDYKNSPISATKTTPYKLVYGHEAILPIDINLQSIHIKK</sequence>
<dbReference type="SUPFAM" id="SSF53098">
    <property type="entry name" value="Ribonuclease H-like"/>
    <property type="match status" value="1"/>
</dbReference>
<dbReference type="EMBL" id="CM003610">
    <property type="protein sequence ID" value="KYP62112.1"/>
    <property type="molecule type" value="Genomic_DNA"/>
</dbReference>
<dbReference type="Proteomes" id="UP000075243">
    <property type="component" value="Chromosome 8"/>
</dbReference>
<accession>A0A151T4Y1</accession>
<keyword evidence="3" id="KW-1185">Reference proteome</keyword>
<organism evidence="2 3">
    <name type="scientific">Cajanus cajan</name>
    <name type="common">Pigeon pea</name>
    <name type="synonym">Cajanus indicus</name>
    <dbReference type="NCBI Taxonomy" id="3821"/>
    <lineage>
        <taxon>Eukaryota</taxon>
        <taxon>Viridiplantae</taxon>
        <taxon>Streptophyta</taxon>
        <taxon>Embryophyta</taxon>
        <taxon>Tracheophyta</taxon>
        <taxon>Spermatophyta</taxon>
        <taxon>Magnoliopsida</taxon>
        <taxon>eudicotyledons</taxon>
        <taxon>Gunneridae</taxon>
        <taxon>Pentapetalae</taxon>
        <taxon>rosids</taxon>
        <taxon>fabids</taxon>
        <taxon>Fabales</taxon>
        <taxon>Fabaceae</taxon>
        <taxon>Papilionoideae</taxon>
        <taxon>50 kb inversion clade</taxon>
        <taxon>NPAAA clade</taxon>
        <taxon>indigoferoid/millettioid clade</taxon>
        <taxon>Phaseoleae</taxon>
        <taxon>Cajanus</taxon>
    </lineage>
</organism>
<dbReference type="AlphaFoldDB" id="A0A151T4Y1"/>
<dbReference type="GO" id="GO:0015074">
    <property type="term" value="P:DNA integration"/>
    <property type="evidence" value="ECO:0007669"/>
    <property type="project" value="InterPro"/>
</dbReference>
<protein>
    <submittedName>
        <fullName evidence="2">Pro-Pol polyprotein</fullName>
    </submittedName>
</protein>
<dbReference type="InterPro" id="IPR036397">
    <property type="entry name" value="RNaseH_sf"/>
</dbReference>
<reference evidence="2 3" key="1">
    <citation type="journal article" date="2012" name="Nat. Biotechnol.">
        <title>Draft genome sequence of pigeonpea (Cajanus cajan), an orphan legume crop of resource-poor farmers.</title>
        <authorList>
            <person name="Varshney R.K."/>
            <person name="Chen W."/>
            <person name="Li Y."/>
            <person name="Bharti A.K."/>
            <person name="Saxena R.K."/>
            <person name="Schlueter J.A."/>
            <person name="Donoghue M.T."/>
            <person name="Azam S."/>
            <person name="Fan G."/>
            <person name="Whaley A.M."/>
            <person name="Farmer A.D."/>
            <person name="Sheridan J."/>
            <person name="Iwata A."/>
            <person name="Tuteja R."/>
            <person name="Penmetsa R.V."/>
            <person name="Wu W."/>
            <person name="Upadhyaya H.D."/>
            <person name="Yang S.P."/>
            <person name="Shah T."/>
            <person name="Saxena K.B."/>
            <person name="Michael T."/>
            <person name="McCombie W.R."/>
            <person name="Yang B."/>
            <person name="Zhang G."/>
            <person name="Yang H."/>
            <person name="Wang J."/>
            <person name="Spillane C."/>
            <person name="Cook D.R."/>
            <person name="May G.D."/>
            <person name="Xu X."/>
            <person name="Jackson S.A."/>
        </authorList>
    </citation>
    <scope>NUCLEOTIDE SEQUENCE [LARGE SCALE GENOMIC DNA]</scope>
    <source>
        <strain evidence="3">cv. Asha</strain>
    </source>
</reference>
<dbReference type="Gramene" id="C.cajan_16161.t">
    <property type="protein sequence ID" value="C.cajan_16161.t.cds1"/>
    <property type="gene ID" value="C.cajan_16161"/>
</dbReference>
<dbReference type="GO" id="GO:0003676">
    <property type="term" value="F:nucleic acid binding"/>
    <property type="evidence" value="ECO:0007669"/>
    <property type="project" value="InterPro"/>
</dbReference>
<dbReference type="PANTHER" id="PTHR48475:SF1">
    <property type="entry name" value="RNASE H TYPE-1 DOMAIN-CONTAINING PROTEIN"/>
    <property type="match status" value="1"/>
</dbReference>